<protein>
    <submittedName>
        <fullName evidence="9">von Willebrand factor A domain-containing protein 2-like</fullName>
    </submittedName>
</protein>
<keyword evidence="2 6" id="KW-0732">Signal</keyword>
<comment type="caution">
    <text evidence="5">Lacks conserved residue(s) required for the propagation of feature annotation.</text>
</comment>
<keyword evidence="4" id="KW-1015">Disulfide bond</keyword>
<dbReference type="GO" id="GO:0005509">
    <property type="term" value="F:calcium ion binding"/>
    <property type="evidence" value="ECO:0007669"/>
    <property type="project" value="InterPro"/>
</dbReference>
<evidence type="ECO:0000313" key="9">
    <source>
        <dbReference type="EMBL" id="KPP62470.1"/>
    </source>
</evidence>
<dbReference type="CDD" id="cd00053">
    <property type="entry name" value="EGF"/>
    <property type="match status" value="1"/>
</dbReference>
<gene>
    <name evidence="9" type="ORF">Z043_119345</name>
</gene>
<dbReference type="PRINTS" id="PR00453">
    <property type="entry name" value="VWFADOMAIN"/>
</dbReference>
<dbReference type="SMART" id="SM00181">
    <property type="entry name" value="EGF"/>
    <property type="match status" value="2"/>
</dbReference>
<reference evidence="9 10" key="1">
    <citation type="submission" date="2015-08" db="EMBL/GenBank/DDBJ databases">
        <title>The genome of the Asian arowana (Scleropages formosus).</title>
        <authorList>
            <person name="Tan M.H."/>
            <person name="Gan H.M."/>
            <person name="Croft L.J."/>
            <person name="Austin C.M."/>
        </authorList>
    </citation>
    <scope>NUCLEOTIDE SEQUENCE [LARGE SCALE GENOMIC DNA]</scope>
    <source>
        <strain evidence="9">Aro1</strain>
    </source>
</reference>
<feature type="chain" id="PRO_5006143019" evidence="6">
    <location>
        <begin position="24"/>
        <end position="844"/>
    </location>
</feature>
<feature type="signal peptide" evidence="6">
    <location>
        <begin position="1"/>
        <end position="23"/>
    </location>
</feature>
<dbReference type="GO" id="GO:0005615">
    <property type="term" value="C:extracellular space"/>
    <property type="evidence" value="ECO:0007669"/>
    <property type="project" value="TreeGrafter"/>
</dbReference>
<dbReference type="InterPro" id="IPR036465">
    <property type="entry name" value="vWFA_dom_sf"/>
</dbReference>
<dbReference type="InterPro" id="IPR001881">
    <property type="entry name" value="EGF-like_Ca-bd_dom"/>
</dbReference>
<evidence type="ECO:0000256" key="6">
    <source>
        <dbReference type="SAM" id="SignalP"/>
    </source>
</evidence>
<dbReference type="CDD" id="cd00054">
    <property type="entry name" value="EGF_CA"/>
    <property type="match status" value="1"/>
</dbReference>
<evidence type="ECO:0000256" key="1">
    <source>
        <dbReference type="ARBA" id="ARBA00022536"/>
    </source>
</evidence>
<proteinExistence type="predicted"/>
<dbReference type="InterPro" id="IPR000742">
    <property type="entry name" value="EGF"/>
</dbReference>
<dbReference type="Pfam" id="PF00092">
    <property type="entry name" value="VWA"/>
    <property type="match status" value="3"/>
</dbReference>
<evidence type="ECO:0000256" key="4">
    <source>
        <dbReference type="ARBA" id="ARBA00023157"/>
    </source>
</evidence>
<keyword evidence="3" id="KW-0677">Repeat</keyword>
<keyword evidence="1 5" id="KW-0245">EGF-like domain</keyword>
<dbReference type="FunFam" id="2.10.25.10:FF:000066">
    <property type="entry name" value="FAT atypical cadherin 4"/>
    <property type="match status" value="1"/>
</dbReference>
<sequence>MHLPGQAALLSSLLLIQVRSCVSVQEIHASQEMIVKIDSAGESMRCSAPFDLLLLLDGSHSVGKGSFERCKHFAQKLVRALDVGPNKVRVGAVQFGSSPRLEFPLDSHLTEEELVRRLKKISYRGGSTQTGLALKYVLRKGFPGGRDGAAPRVLVLLSDGRSQGDPEPPALRLKRDGVAVFAVGVRYPRWEELHALASTPREQHVLFAEHFADAVNGLLSTLSASGVCAAAPPGCRAETFPCVQKTLETVKELQGNFMCWKGSKGYLPSASLCPYYRWNRVYKKHQTTCHRTVCSEPCDSTPCQNGGTCVSEGPETFRCLCPPGYGDNPTCDPQLTLECTVDLLFLVDGSSSLGLEGFLHFKSFLKRFLQVALGGDTPVNVGVAQYSSQVTMEAKVGEYRSVDELLRAVEATAYGRGGGGDPHTGAALQYVTRHGFTSRPVFADVQDDLPRVVVLLSGSPSADPVDEPARYARDREIFLVAVGPEALKAQLSNITGNLHRTVTYSAPGGLEAKIPELRTKICSVDNQGCPGQALDLVMVLDASAAVGRDNFAHLRDFVRSVSVQFDINRDVAQIGLVAYGRMPVTAFDLDTHASGAAVLRAVGDVPYLGGASSTGSALLHVHSETLTVSRGARPGVNKAVVVVTDGAGAEDALRDSLLRIAGSVGRMVSVASYEDLQYFDEELVQMLCADAKRPVDLCRPNPCMNDGICILLRGSYHCECRGWEGPHCEYREFPAQRPHLLAPDAQCWSYTRGAGVRSQVLLGLRPEVTSRGPRASDAPSGRAIKSCGCSAEPRATEDTRTPRTLTHTVNDTHSCRTQTQGHTLRKSKRFRIRSESDVPLAVTL</sequence>
<evidence type="ECO:0000256" key="2">
    <source>
        <dbReference type="ARBA" id="ARBA00022729"/>
    </source>
</evidence>
<evidence type="ECO:0000259" key="7">
    <source>
        <dbReference type="PROSITE" id="PS50026"/>
    </source>
</evidence>
<dbReference type="InterPro" id="IPR002035">
    <property type="entry name" value="VWF_A"/>
</dbReference>
<evidence type="ECO:0000256" key="5">
    <source>
        <dbReference type="PROSITE-ProRule" id="PRU00076"/>
    </source>
</evidence>
<feature type="domain" description="VWFA" evidence="8">
    <location>
        <begin position="51"/>
        <end position="222"/>
    </location>
</feature>
<feature type="domain" description="VWFA" evidence="8">
    <location>
        <begin position="342"/>
        <end position="521"/>
    </location>
</feature>
<accession>A0A0P7TN45</accession>
<dbReference type="Gene3D" id="2.10.25.10">
    <property type="entry name" value="Laminin"/>
    <property type="match status" value="2"/>
</dbReference>
<dbReference type="PANTHER" id="PTHR24020">
    <property type="entry name" value="COLLAGEN ALPHA"/>
    <property type="match status" value="1"/>
</dbReference>
<dbReference type="PANTHER" id="PTHR24020:SF37">
    <property type="entry name" value="VON WILLEBRAND FACTOR A DOMAIN-CONTAINING PROTEIN 2"/>
    <property type="match status" value="1"/>
</dbReference>
<feature type="domain" description="EGF-like" evidence="7">
    <location>
        <begin position="694"/>
        <end position="729"/>
    </location>
</feature>
<dbReference type="PROSITE" id="PS01186">
    <property type="entry name" value="EGF_2"/>
    <property type="match status" value="1"/>
</dbReference>
<evidence type="ECO:0000313" key="10">
    <source>
        <dbReference type="Proteomes" id="UP000034805"/>
    </source>
</evidence>
<feature type="domain" description="VWFA" evidence="8">
    <location>
        <begin position="535"/>
        <end position="679"/>
    </location>
</feature>
<dbReference type="GO" id="GO:0007161">
    <property type="term" value="P:calcium-independent cell-matrix adhesion"/>
    <property type="evidence" value="ECO:0007669"/>
    <property type="project" value="TreeGrafter"/>
</dbReference>
<dbReference type="AlphaFoldDB" id="A0A0P7TN45"/>
<dbReference type="EMBL" id="JARO02008646">
    <property type="protein sequence ID" value="KPP62470.1"/>
    <property type="molecule type" value="Genomic_DNA"/>
</dbReference>
<dbReference type="PROSITE" id="PS50234">
    <property type="entry name" value="VWFA"/>
    <property type="match status" value="3"/>
</dbReference>
<dbReference type="SMART" id="SM00327">
    <property type="entry name" value="VWA"/>
    <property type="match status" value="3"/>
</dbReference>
<dbReference type="InterPro" id="IPR050525">
    <property type="entry name" value="ECM_Assembly_Org"/>
</dbReference>
<dbReference type="Pfam" id="PF00008">
    <property type="entry name" value="EGF"/>
    <property type="match status" value="1"/>
</dbReference>
<comment type="caution">
    <text evidence="9">The sequence shown here is derived from an EMBL/GenBank/DDBJ whole genome shotgun (WGS) entry which is preliminary data.</text>
</comment>
<dbReference type="Proteomes" id="UP000034805">
    <property type="component" value="Unassembled WGS sequence"/>
</dbReference>
<dbReference type="FunFam" id="3.40.50.410:FF:000047">
    <property type="entry name" value="von Willebrand factor A domain containing 2"/>
    <property type="match status" value="1"/>
</dbReference>
<dbReference type="SMART" id="SM00179">
    <property type="entry name" value="EGF_CA"/>
    <property type="match status" value="2"/>
</dbReference>
<evidence type="ECO:0000256" key="3">
    <source>
        <dbReference type="ARBA" id="ARBA00022737"/>
    </source>
</evidence>
<feature type="domain" description="EGF-like" evidence="7">
    <location>
        <begin position="295"/>
        <end position="332"/>
    </location>
</feature>
<dbReference type="SUPFAM" id="SSF57196">
    <property type="entry name" value="EGF/Laminin"/>
    <property type="match status" value="1"/>
</dbReference>
<dbReference type="SUPFAM" id="SSF53300">
    <property type="entry name" value="vWA-like"/>
    <property type="match status" value="3"/>
</dbReference>
<dbReference type="GO" id="GO:0005604">
    <property type="term" value="C:basement membrane"/>
    <property type="evidence" value="ECO:0007669"/>
    <property type="project" value="TreeGrafter"/>
</dbReference>
<dbReference type="Gene3D" id="3.40.50.410">
    <property type="entry name" value="von Willebrand factor, type A domain"/>
    <property type="match status" value="3"/>
</dbReference>
<name>A0A0P7TN45_SCLFO</name>
<organism evidence="9 10">
    <name type="scientific">Scleropages formosus</name>
    <name type="common">Asian bonytongue</name>
    <name type="synonym">Osteoglossum formosum</name>
    <dbReference type="NCBI Taxonomy" id="113540"/>
    <lineage>
        <taxon>Eukaryota</taxon>
        <taxon>Metazoa</taxon>
        <taxon>Chordata</taxon>
        <taxon>Craniata</taxon>
        <taxon>Vertebrata</taxon>
        <taxon>Euteleostomi</taxon>
        <taxon>Actinopterygii</taxon>
        <taxon>Neopterygii</taxon>
        <taxon>Teleostei</taxon>
        <taxon>Osteoglossocephala</taxon>
        <taxon>Osteoglossomorpha</taxon>
        <taxon>Osteoglossiformes</taxon>
        <taxon>Osteoglossidae</taxon>
        <taxon>Scleropages</taxon>
    </lineage>
</organism>
<dbReference type="PROSITE" id="PS50026">
    <property type="entry name" value="EGF_3"/>
    <property type="match status" value="2"/>
</dbReference>
<dbReference type="STRING" id="113540.ENSSFOP00015069494"/>
<evidence type="ECO:0000259" key="8">
    <source>
        <dbReference type="PROSITE" id="PS50234"/>
    </source>
</evidence>